<dbReference type="PROSITE" id="PS51257">
    <property type="entry name" value="PROKAR_LIPOPROTEIN"/>
    <property type="match status" value="1"/>
</dbReference>
<dbReference type="EMBL" id="WTVM01000062">
    <property type="protein sequence ID" value="NMG03572.1"/>
    <property type="molecule type" value="Genomic_DNA"/>
</dbReference>
<organism evidence="2 3">
    <name type="scientific">Azoarcus taiwanensis</name>
    <dbReference type="NCBI Taxonomy" id="666964"/>
    <lineage>
        <taxon>Bacteria</taxon>
        <taxon>Pseudomonadati</taxon>
        <taxon>Pseudomonadota</taxon>
        <taxon>Betaproteobacteria</taxon>
        <taxon>Rhodocyclales</taxon>
        <taxon>Zoogloeaceae</taxon>
        <taxon>Azoarcus</taxon>
    </lineage>
</organism>
<evidence type="ECO:0000313" key="2">
    <source>
        <dbReference type="EMBL" id="NMG03572.1"/>
    </source>
</evidence>
<comment type="caution">
    <text evidence="2">The sequence shown here is derived from an EMBL/GenBank/DDBJ whole genome shotgun (WGS) entry which is preliminary data.</text>
</comment>
<proteinExistence type="predicted"/>
<dbReference type="Proteomes" id="UP000599523">
    <property type="component" value="Unassembled WGS sequence"/>
</dbReference>
<feature type="signal peptide" evidence="1">
    <location>
        <begin position="1"/>
        <end position="21"/>
    </location>
</feature>
<name>A0A972FE01_9RHOO</name>
<evidence type="ECO:0008006" key="4">
    <source>
        <dbReference type="Google" id="ProtNLM"/>
    </source>
</evidence>
<dbReference type="AlphaFoldDB" id="A0A972FE01"/>
<evidence type="ECO:0000313" key="3">
    <source>
        <dbReference type="Proteomes" id="UP000599523"/>
    </source>
</evidence>
<gene>
    <name evidence="2" type="ORF">GPA21_11385</name>
</gene>
<reference evidence="2" key="1">
    <citation type="submission" date="2019-12" db="EMBL/GenBank/DDBJ databases">
        <title>Comparative genomics gives insights into the taxonomy of the Azoarcus-Aromatoleum group and reveals separate origins of nif in the plant-associated Azoarcus and non-plant-associated Aromatoleum sub-groups.</title>
        <authorList>
            <person name="Lafos M."/>
            <person name="Maluk M."/>
            <person name="Batista M."/>
            <person name="Junghare M."/>
            <person name="Carmona M."/>
            <person name="Faoro H."/>
            <person name="Cruz L.M."/>
            <person name="Battistoni F."/>
            <person name="De Souza E."/>
            <person name="Pedrosa F."/>
            <person name="Chen W.-M."/>
            <person name="Poole P.S."/>
            <person name="Dixon R.A."/>
            <person name="James E.K."/>
        </authorList>
    </citation>
    <scope>NUCLEOTIDE SEQUENCE</scope>
    <source>
        <strain evidence="2">NSC3</strain>
    </source>
</reference>
<accession>A0A972FE01</accession>
<dbReference type="RefSeq" id="WP_168988288.1">
    <property type="nucleotide sequence ID" value="NZ_CAWPHM010000289.1"/>
</dbReference>
<feature type="chain" id="PRO_5036710486" description="DUF2459 domain-containing protein" evidence="1">
    <location>
        <begin position="22"/>
        <end position="197"/>
    </location>
</feature>
<sequence length="197" mass="22071">MSIRWRSLAIALLAPVLSACSATILPPSQPSDPVIVVLLDHGRHSSLVLPDSSGGALRYSYGDWDYYVMRDTALASGARALFRRTTAALGRQHLMVAPESDSLLLALHVEVVQSWRIEVERSRVTRLRDDLEQQFASALDTRVYSPWFGVDFVRHPTPYTLNHNSNYLVGVWLTELGCEIRGQPILSSWTVRARRGD</sequence>
<keyword evidence="1" id="KW-0732">Signal</keyword>
<evidence type="ECO:0000256" key="1">
    <source>
        <dbReference type="SAM" id="SignalP"/>
    </source>
</evidence>
<keyword evidence="3" id="KW-1185">Reference proteome</keyword>
<protein>
    <recommendedName>
        <fullName evidence="4">DUF2459 domain-containing protein</fullName>
    </recommendedName>
</protein>